<sequence length="326" mass="35815">MMTRTSRRAVLATALSTPSLALAQGRFPDRPLRVYVPWTPGGATDIQMRMICEIASRHLGQAVVVENKPGASGTLGPQAIAREARPDGYTLSQMPLGTFRMPALMRASGMTPPFDPLTDFTWIIRLVGYMGGVVVRPDAPWRNMQELIEYARGRPGEVFYGTPGANTTDIVPRRVARQAGLDWTPVAFRGAAPNLQALLANQIQFSAETSAWADMALEGRVRPLAVWTSSRAPRFPEVPTFRELGYDYVAESSYGIAAPRGTPPEIVMIIHDAFKLAVNDPQHLAVLARFDMPVRYLDPEAYADDAQLMHAQEIETVRDLGLRLGG</sequence>
<accession>A0ABS5QCD3</accession>
<dbReference type="SUPFAM" id="SSF53850">
    <property type="entry name" value="Periplasmic binding protein-like II"/>
    <property type="match status" value="1"/>
</dbReference>
<name>A0ABS5QCD3_9PROT</name>
<dbReference type="EMBL" id="JAHCDA010000002">
    <property type="protein sequence ID" value="MBS7811088.1"/>
    <property type="molecule type" value="Genomic_DNA"/>
</dbReference>
<evidence type="ECO:0000256" key="2">
    <source>
        <dbReference type="SAM" id="SignalP"/>
    </source>
</evidence>
<evidence type="ECO:0000313" key="3">
    <source>
        <dbReference type="EMBL" id="MBS7811088.1"/>
    </source>
</evidence>
<keyword evidence="4" id="KW-1185">Reference proteome</keyword>
<proteinExistence type="inferred from homology"/>
<organism evidence="3 4">
    <name type="scientific">Roseococcus pinisoli</name>
    <dbReference type="NCBI Taxonomy" id="2835040"/>
    <lineage>
        <taxon>Bacteria</taxon>
        <taxon>Pseudomonadati</taxon>
        <taxon>Pseudomonadota</taxon>
        <taxon>Alphaproteobacteria</taxon>
        <taxon>Acetobacterales</taxon>
        <taxon>Roseomonadaceae</taxon>
        <taxon>Roseococcus</taxon>
    </lineage>
</organism>
<feature type="signal peptide" evidence="2">
    <location>
        <begin position="1"/>
        <end position="23"/>
    </location>
</feature>
<comment type="similarity">
    <text evidence="1">Belongs to the UPF0065 (bug) family.</text>
</comment>
<dbReference type="PANTHER" id="PTHR42928">
    <property type="entry name" value="TRICARBOXYLATE-BINDING PROTEIN"/>
    <property type="match status" value="1"/>
</dbReference>
<dbReference type="Gene3D" id="3.40.190.10">
    <property type="entry name" value="Periplasmic binding protein-like II"/>
    <property type="match status" value="1"/>
</dbReference>
<dbReference type="CDD" id="cd07012">
    <property type="entry name" value="PBP2_Bug_TTT"/>
    <property type="match status" value="1"/>
</dbReference>
<dbReference type="InterPro" id="IPR005064">
    <property type="entry name" value="BUG"/>
</dbReference>
<dbReference type="Pfam" id="PF03401">
    <property type="entry name" value="TctC"/>
    <property type="match status" value="1"/>
</dbReference>
<gene>
    <name evidence="3" type="ORF">KHU32_09080</name>
</gene>
<reference evidence="3 4" key="1">
    <citation type="submission" date="2021-05" db="EMBL/GenBank/DDBJ databases">
        <title>Roseococcus sp. XZZS9, whole genome shotgun sequencing project.</title>
        <authorList>
            <person name="Zhao G."/>
            <person name="Shen L."/>
        </authorList>
    </citation>
    <scope>NUCLEOTIDE SEQUENCE [LARGE SCALE GENOMIC DNA]</scope>
    <source>
        <strain evidence="3 4">XZZS9</strain>
    </source>
</reference>
<keyword evidence="2" id="KW-0732">Signal</keyword>
<dbReference type="PIRSF" id="PIRSF017082">
    <property type="entry name" value="YflP"/>
    <property type="match status" value="1"/>
</dbReference>
<evidence type="ECO:0000313" key="4">
    <source>
        <dbReference type="Proteomes" id="UP000766336"/>
    </source>
</evidence>
<evidence type="ECO:0000256" key="1">
    <source>
        <dbReference type="ARBA" id="ARBA00006987"/>
    </source>
</evidence>
<dbReference type="InterPro" id="IPR042100">
    <property type="entry name" value="Bug_dom1"/>
</dbReference>
<comment type="caution">
    <text evidence="3">The sequence shown here is derived from an EMBL/GenBank/DDBJ whole genome shotgun (WGS) entry which is preliminary data.</text>
</comment>
<protein>
    <submittedName>
        <fullName evidence="3">Tripartite tricarboxylate transporter substrate binding protein</fullName>
    </submittedName>
</protein>
<dbReference type="PANTHER" id="PTHR42928:SF5">
    <property type="entry name" value="BLR1237 PROTEIN"/>
    <property type="match status" value="1"/>
</dbReference>
<dbReference type="Gene3D" id="3.40.190.150">
    <property type="entry name" value="Bordetella uptake gene, domain 1"/>
    <property type="match status" value="1"/>
</dbReference>
<feature type="chain" id="PRO_5045364237" evidence="2">
    <location>
        <begin position="24"/>
        <end position="326"/>
    </location>
</feature>
<dbReference type="Proteomes" id="UP000766336">
    <property type="component" value="Unassembled WGS sequence"/>
</dbReference>